<accession>A0ABS6XBN0</accession>
<dbReference type="RefSeq" id="WP_199109590.1">
    <property type="nucleotide sequence ID" value="NZ_JAHWXQ010000002.1"/>
</dbReference>
<dbReference type="PROSITE" id="PS00622">
    <property type="entry name" value="HTH_LUXR_1"/>
    <property type="match status" value="1"/>
</dbReference>
<dbReference type="CDD" id="cd17535">
    <property type="entry name" value="REC_NarL-like"/>
    <property type="match status" value="1"/>
</dbReference>
<dbReference type="InterPro" id="IPR016032">
    <property type="entry name" value="Sig_transdc_resp-reg_C-effctor"/>
</dbReference>
<dbReference type="SMART" id="SM00448">
    <property type="entry name" value="REC"/>
    <property type="match status" value="1"/>
</dbReference>
<dbReference type="PROSITE" id="PS50043">
    <property type="entry name" value="HTH_LUXR_2"/>
    <property type="match status" value="1"/>
</dbReference>
<dbReference type="CDD" id="cd06170">
    <property type="entry name" value="LuxR_C_like"/>
    <property type="match status" value="1"/>
</dbReference>
<feature type="domain" description="HTH luxR-type" evidence="6">
    <location>
        <begin position="143"/>
        <end position="208"/>
    </location>
</feature>
<dbReference type="PRINTS" id="PR00038">
    <property type="entry name" value="HTHLUXR"/>
</dbReference>
<dbReference type="SUPFAM" id="SSF46894">
    <property type="entry name" value="C-terminal effector domain of the bipartite response regulators"/>
    <property type="match status" value="1"/>
</dbReference>
<dbReference type="PANTHER" id="PTHR43214">
    <property type="entry name" value="TWO-COMPONENT RESPONSE REGULATOR"/>
    <property type="match status" value="1"/>
</dbReference>
<organism evidence="8 9">
    <name type="scientific">Pontibacter populi</name>
    <dbReference type="NCBI Taxonomy" id="890055"/>
    <lineage>
        <taxon>Bacteria</taxon>
        <taxon>Pseudomonadati</taxon>
        <taxon>Bacteroidota</taxon>
        <taxon>Cytophagia</taxon>
        <taxon>Cytophagales</taxon>
        <taxon>Hymenobacteraceae</taxon>
        <taxon>Pontibacter</taxon>
    </lineage>
</organism>
<evidence type="ECO:0000259" key="7">
    <source>
        <dbReference type="PROSITE" id="PS50110"/>
    </source>
</evidence>
<sequence>MIRILIADDFVLIREGLKKVIKREPDMRVVAEAINGGEVIRLLQKNEVDIVVLDISMPVRDGIDVLKDINKYYPTIPVLILTMHSEKKYAVRALMAGAAGYLTKEGAARELILAIRKIYEGGKYISPALAEYLVEAVRSGSNQDKKHELLSDKEFQILCKLAAGTSVKNVAEELNITTSTVHTYKNRIYKKMEISTIPELTKYCITHHLLE</sequence>
<name>A0ABS6XBN0_9BACT</name>
<dbReference type="SMART" id="SM00421">
    <property type="entry name" value="HTH_LUXR"/>
    <property type="match status" value="1"/>
</dbReference>
<dbReference type="SUPFAM" id="SSF52172">
    <property type="entry name" value="CheY-like"/>
    <property type="match status" value="1"/>
</dbReference>
<keyword evidence="3" id="KW-0238">DNA-binding</keyword>
<dbReference type="PANTHER" id="PTHR43214:SF41">
    <property type="entry name" value="NITRATE_NITRITE RESPONSE REGULATOR PROTEIN NARP"/>
    <property type="match status" value="1"/>
</dbReference>
<dbReference type="InterPro" id="IPR000792">
    <property type="entry name" value="Tscrpt_reg_LuxR_C"/>
</dbReference>
<dbReference type="Proteomes" id="UP000774935">
    <property type="component" value="Unassembled WGS sequence"/>
</dbReference>
<dbReference type="Pfam" id="PF00196">
    <property type="entry name" value="GerE"/>
    <property type="match status" value="1"/>
</dbReference>
<evidence type="ECO:0000259" key="6">
    <source>
        <dbReference type="PROSITE" id="PS50043"/>
    </source>
</evidence>
<evidence type="ECO:0000256" key="2">
    <source>
        <dbReference type="ARBA" id="ARBA00023015"/>
    </source>
</evidence>
<dbReference type="InterPro" id="IPR058245">
    <property type="entry name" value="NreC/VraR/RcsB-like_REC"/>
</dbReference>
<reference evidence="8 9" key="1">
    <citation type="submission" date="2021-07" db="EMBL/GenBank/DDBJ databases">
        <authorList>
            <person name="Kim M.K."/>
        </authorList>
    </citation>
    <scope>NUCLEOTIDE SEQUENCE [LARGE SCALE GENOMIC DNA]</scope>
    <source>
        <strain evidence="8 9">HLY7-15</strain>
    </source>
</reference>
<keyword evidence="9" id="KW-1185">Reference proteome</keyword>
<evidence type="ECO:0000313" key="9">
    <source>
        <dbReference type="Proteomes" id="UP000774935"/>
    </source>
</evidence>
<dbReference type="EMBL" id="JAHWXQ010000002">
    <property type="protein sequence ID" value="MBW3365064.1"/>
    <property type="molecule type" value="Genomic_DNA"/>
</dbReference>
<feature type="modified residue" description="4-aspartylphosphate" evidence="5">
    <location>
        <position position="54"/>
    </location>
</feature>
<evidence type="ECO:0000256" key="3">
    <source>
        <dbReference type="ARBA" id="ARBA00023125"/>
    </source>
</evidence>
<keyword evidence="4" id="KW-0804">Transcription</keyword>
<dbReference type="InterPro" id="IPR011006">
    <property type="entry name" value="CheY-like_superfamily"/>
</dbReference>
<comment type="caution">
    <text evidence="8">The sequence shown here is derived from an EMBL/GenBank/DDBJ whole genome shotgun (WGS) entry which is preliminary data.</text>
</comment>
<evidence type="ECO:0000256" key="5">
    <source>
        <dbReference type="PROSITE-ProRule" id="PRU00169"/>
    </source>
</evidence>
<evidence type="ECO:0000313" key="8">
    <source>
        <dbReference type="EMBL" id="MBW3365064.1"/>
    </source>
</evidence>
<evidence type="ECO:0000256" key="1">
    <source>
        <dbReference type="ARBA" id="ARBA00022553"/>
    </source>
</evidence>
<keyword evidence="1 5" id="KW-0597">Phosphoprotein</keyword>
<dbReference type="PROSITE" id="PS50110">
    <property type="entry name" value="RESPONSE_REGULATORY"/>
    <property type="match status" value="1"/>
</dbReference>
<feature type="domain" description="Response regulatory" evidence="7">
    <location>
        <begin position="3"/>
        <end position="119"/>
    </location>
</feature>
<protein>
    <submittedName>
        <fullName evidence="8">Response regulator transcription factor</fullName>
    </submittedName>
</protein>
<dbReference type="Gene3D" id="3.40.50.2300">
    <property type="match status" value="1"/>
</dbReference>
<proteinExistence type="predicted"/>
<keyword evidence="2" id="KW-0805">Transcription regulation</keyword>
<dbReference type="Pfam" id="PF00072">
    <property type="entry name" value="Response_reg"/>
    <property type="match status" value="1"/>
</dbReference>
<gene>
    <name evidence="8" type="ORF">KYK27_08415</name>
</gene>
<dbReference type="InterPro" id="IPR001789">
    <property type="entry name" value="Sig_transdc_resp-reg_receiver"/>
</dbReference>
<evidence type="ECO:0000256" key="4">
    <source>
        <dbReference type="ARBA" id="ARBA00023163"/>
    </source>
</evidence>
<dbReference type="InterPro" id="IPR039420">
    <property type="entry name" value="WalR-like"/>
</dbReference>